<dbReference type="AlphaFoldDB" id="A0AAN9V2Q4"/>
<dbReference type="InterPro" id="IPR011008">
    <property type="entry name" value="Dimeric_a/b-barrel"/>
</dbReference>
<keyword evidence="1" id="KW-0812">Transmembrane</keyword>
<evidence type="ECO:0000313" key="3">
    <source>
        <dbReference type="Proteomes" id="UP001320420"/>
    </source>
</evidence>
<keyword evidence="3" id="KW-1185">Reference proteome</keyword>
<comment type="caution">
    <text evidence="2">The sequence shown here is derived from an EMBL/GenBank/DDBJ whole genome shotgun (WGS) entry which is preliminary data.</text>
</comment>
<keyword evidence="1" id="KW-0472">Membrane</keyword>
<name>A0AAN9V2Q4_9PEZI</name>
<evidence type="ECO:0000313" key="2">
    <source>
        <dbReference type="EMBL" id="KAK7756985.1"/>
    </source>
</evidence>
<dbReference type="Pfam" id="PF13826">
    <property type="entry name" value="Monooxy_af470-like"/>
    <property type="match status" value="1"/>
</dbReference>
<evidence type="ECO:0000256" key="1">
    <source>
        <dbReference type="SAM" id="Phobius"/>
    </source>
</evidence>
<accession>A0AAN9V2Q4</accession>
<dbReference type="Proteomes" id="UP001320420">
    <property type="component" value="Unassembled WGS sequence"/>
</dbReference>
<feature type="transmembrane region" description="Helical" evidence="1">
    <location>
        <begin position="42"/>
        <end position="61"/>
    </location>
</feature>
<protein>
    <submittedName>
        <fullName evidence="2">Uncharacterized protein</fullName>
    </submittedName>
</protein>
<dbReference type="InterPro" id="IPR025444">
    <property type="entry name" value="Monooxy_af470"/>
</dbReference>
<dbReference type="EMBL" id="JAKJXP020000004">
    <property type="protein sequence ID" value="KAK7756985.1"/>
    <property type="molecule type" value="Genomic_DNA"/>
</dbReference>
<gene>
    <name evidence="2" type="ORF">SLS62_001001</name>
</gene>
<reference evidence="2 3" key="1">
    <citation type="submission" date="2024-02" db="EMBL/GenBank/DDBJ databases">
        <title>De novo assembly and annotation of 12 fungi associated with fruit tree decline syndrome in Ontario, Canada.</title>
        <authorList>
            <person name="Sulman M."/>
            <person name="Ellouze W."/>
            <person name="Ilyukhin E."/>
        </authorList>
    </citation>
    <scope>NUCLEOTIDE SEQUENCE [LARGE SCALE GENOMIC DNA]</scope>
    <source>
        <strain evidence="2 3">M11/M66-122</strain>
    </source>
</reference>
<dbReference type="SUPFAM" id="SSF54909">
    <property type="entry name" value="Dimeric alpha+beta barrel"/>
    <property type="match status" value="1"/>
</dbReference>
<keyword evidence="1" id="KW-1133">Transmembrane helix</keyword>
<proteinExistence type="predicted"/>
<sequence>MAKFNFNLLHDELSLPAWLALGAVAQAGISVAAPAQYALVPAVFVLTVLVANFALQYLGLYRNYYLKNARMGRITVLFPEKDGSRPEDMGDKPVTMFLLGLRSNTPLGRLSPAYQKLNNYLDEMYQDCDENRATNGYLGRTPDLIAKEFTQNNSLYSISYWKSLEDLEAWARRPVHLRGLRFLDFEVNKSGKPFDLGVVHEVIVSPAGHWEGIYSNMNPWGISGTKFPLPGGKGLRDPYIESNPKLINGMWGRMGNRIKSAEHEKKTIELLQALD</sequence>
<organism evidence="2 3">
    <name type="scientific">Diatrype stigma</name>
    <dbReference type="NCBI Taxonomy" id="117547"/>
    <lineage>
        <taxon>Eukaryota</taxon>
        <taxon>Fungi</taxon>
        <taxon>Dikarya</taxon>
        <taxon>Ascomycota</taxon>
        <taxon>Pezizomycotina</taxon>
        <taxon>Sordariomycetes</taxon>
        <taxon>Xylariomycetidae</taxon>
        <taxon>Xylariales</taxon>
        <taxon>Diatrypaceae</taxon>
        <taxon>Diatrype</taxon>
    </lineage>
</organism>